<proteinExistence type="predicted"/>
<reference evidence="2" key="1">
    <citation type="submission" date="2019-06" db="EMBL/GenBank/DDBJ databases">
        <title>Mycoplasma neophronis type strain whole genome sequence.</title>
        <authorList>
            <person name="Spergser J."/>
        </authorList>
    </citation>
    <scope>NUCLEOTIDE SEQUENCE [LARGE SCALE GENOMIC DNA]</scope>
    <source>
        <strain evidence="2">DSM 24097</strain>
    </source>
</reference>
<feature type="transmembrane region" description="Helical" evidence="1">
    <location>
        <begin position="78"/>
        <end position="103"/>
    </location>
</feature>
<feature type="transmembrane region" description="Helical" evidence="1">
    <location>
        <begin position="9"/>
        <end position="30"/>
    </location>
</feature>
<dbReference type="EMBL" id="VHHP01000002">
    <property type="protein sequence ID" value="TPR54330.1"/>
    <property type="molecule type" value="Genomic_DNA"/>
</dbReference>
<dbReference type="PROSITE" id="PS51257">
    <property type="entry name" value="PROKAR_LIPOPROTEIN"/>
    <property type="match status" value="1"/>
</dbReference>
<keyword evidence="1" id="KW-0472">Membrane</keyword>
<evidence type="ECO:0000313" key="2">
    <source>
        <dbReference type="EMBL" id="TPR54330.1"/>
    </source>
</evidence>
<keyword evidence="3" id="KW-1185">Reference proteome</keyword>
<dbReference type="Proteomes" id="UP000316851">
    <property type="component" value="Unassembled WGS sequence"/>
</dbReference>
<organism evidence="2 3">
    <name type="scientific">Metamycoplasma neophronis</name>
    <dbReference type="NCBI Taxonomy" id="872983"/>
    <lineage>
        <taxon>Bacteria</taxon>
        <taxon>Bacillati</taxon>
        <taxon>Mycoplasmatota</taxon>
        <taxon>Mycoplasmoidales</taxon>
        <taxon>Metamycoplasmataceae</taxon>
        <taxon>Metamycoplasma</taxon>
    </lineage>
</organism>
<sequence>MKDIINKKFWVIFITLNVVGVMIYACFAFLKHYELLLGDLVGLISFSIFISSLLLFFKIVFEKTKKENLALKKVKAGAVMLFLVFAFLNLGIIALFVFFNYLYKNSHPTANIALAPFNVITIMTPYVILSFQIIITGIANYIIEKKSQKRKGENGQIIQN</sequence>
<protein>
    <submittedName>
        <fullName evidence="2">Uncharacterized protein</fullName>
    </submittedName>
</protein>
<evidence type="ECO:0000256" key="1">
    <source>
        <dbReference type="SAM" id="Phobius"/>
    </source>
</evidence>
<keyword evidence="1" id="KW-0812">Transmembrane</keyword>
<gene>
    <name evidence="2" type="ORF">FJR74_00950</name>
</gene>
<name>A0ABY2Z0N7_9BACT</name>
<comment type="caution">
    <text evidence="2">The sequence shown here is derived from an EMBL/GenBank/DDBJ whole genome shotgun (WGS) entry which is preliminary data.</text>
</comment>
<feature type="transmembrane region" description="Helical" evidence="1">
    <location>
        <begin position="123"/>
        <end position="143"/>
    </location>
</feature>
<feature type="transmembrane region" description="Helical" evidence="1">
    <location>
        <begin position="36"/>
        <end position="57"/>
    </location>
</feature>
<evidence type="ECO:0000313" key="3">
    <source>
        <dbReference type="Proteomes" id="UP000316851"/>
    </source>
</evidence>
<accession>A0ABY2Z0N7</accession>
<keyword evidence="1" id="KW-1133">Transmembrane helix</keyword>